<protein>
    <submittedName>
        <fullName evidence="4">Coenzyme gamma-F420-2:alpha-L-glutamate ligase</fullName>
    </submittedName>
</protein>
<dbReference type="GO" id="GO:0046872">
    <property type="term" value="F:metal ion binding"/>
    <property type="evidence" value="ECO:0007669"/>
    <property type="project" value="InterPro"/>
</dbReference>
<keyword evidence="1" id="KW-0067">ATP-binding</keyword>
<name>A0A9P1FR66_9DINO</name>
<dbReference type="PROSITE" id="PS50975">
    <property type="entry name" value="ATP_GRASP"/>
    <property type="match status" value="1"/>
</dbReference>
<dbReference type="PANTHER" id="PTHR21621">
    <property type="entry name" value="RIBOSOMAL PROTEIN S6 MODIFICATION PROTEIN"/>
    <property type="match status" value="1"/>
</dbReference>
<dbReference type="Gene3D" id="3.30.1490.20">
    <property type="entry name" value="ATP-grasp fold, A domain"/>
    <property type="match status" value="1"/>
</dbReference>
<reference evidence="4 5" key="2">
    <citation type="submission" date="2024-05" db="EMBL/GenBank/DDBJ databases">
        <authorList>
            <person name="Chen Y."/>
            <person name="Shah S."/>
            <person name="Dougan E. K."/>
            <person name="Thang M."/>
            <person name="Chan C."/>
        </authorList>
    </citation>
    <scope>NUCLEOTIDE SEQUENCE [LARGE SCALE GENOMIC DNA]</scope>
</reference>
<keyword evidence="5" id="KW-1185">Reference proteome</keyword>
<proteinExistence type="predicted"/>
<dbReference type="InterPro" id="IPR011761">
    <property type="entry name" value="ATP-grasp"/>
</dbReference>
<dbReference type="Gene3D" id="3.40.50.1000">
    <property type="entry name" value="HAD superfamily/HAD-like"/>
    <property type="match status" value="1"/>
</dbReference>
<evidence type="ECO:0000313" key="5">
    <source>
        <dbReference type="Proteomes" id="UP001152797"/>
    </source>
</evidence>
<keyword evidence="1" id="KW-0547">Nucleotide-binding</keyword>
<dbReference type="EMBL" id="CAMXCT010000807">
    <property type="protein sequence ID" value="CAI3983482.1"/>
    <property type="molecule type" value="Genomic_DNA"/>
</dbReference>
<evidence type="ECO:0000313" key="3">
    <source>
        <dbReference type="EMBL" id="CAI3983482.1"/>
    </source>
</evidence>
<dbReference type="InterPro" id="IPR023214">
    <property type="entry name" value="HAD_sf"/>
</dbReference>
<evidence type="ECO:0000313" key="4">
    <source>
        <dbReference type="EMBL" id="CAL4770794.1"/>
    </source>
</evidence>
<accession>A0A9P1FR66</accession>
<keyword evidence="4" id="KW-0436">Ligase</keyword>
<sequence length="522" mass="59712">MVPPMGWIEPHPESCNELHSELFREMFLQTFPTVGVSRPHLIEEASETKSGVRYLWRVGGAHEFELPLQEGELYEKRLPYQIAEWYSQFSKQGGILYPPPETYVYYQNKVGLANLFNERKVKIPATWVFSSFAEAEAEQDNIQFPVVIKDPYGYSSLGLMQAADKEEFLKNVKLHFEHALPGVETIVQSKVVALREARVTYIEGRPFHAYWRIRKSLDSASAASNLGGYQDFDFPMQDIAPYVAEFANQTGIPVGGVDFIWEAADADVKTTPYTLEVSPTSDINPQGPRLPRLIHWKSIEFEASTTLLAQDLQGVQEDERPDEKLVRLCRNAQKEMQRLLDYKGFHAAWGLVTCNKVNETDLMTLAVIDKYRRERKDLFVDIDNVVALSMERVRRCKGNKKAYTAAEVMQDKPVPGAAEALRRLREHYFIRFLTARGSYEDPFNVTQTWLDLKGFEYDELIVVDGPESKVAHLSADSILVDDFTLGHEKEEPSINQKFIDQLTSVGHLGIRTWKAWKFDARS</sequence>
<organism evidence="3">
    <name type="scientific">Cladocopium goreaui</name>
    <dbReference type="NCBI Taxonomy" id="2562237"/>
    <lineage>
        <taxon>Eukaryota</taxon>
        <taxon>Sar</taxon>
        <taxon>Alveolata</taxon>
        <taxon>Dinophyceae</taxon>
        <taxon>Suessiales</taxon>
        <taxon>Symbiodiniaceae</taxon>
        <taxon>Cladocopium</taxon>
    </lineage>
</organism>
<dbReference type="SUPFAM" id="SSF56784">
    <property type="entry name" value="HAD-like"/>
    <property type="match status" value="1"/>
</dbReference>
<reference evidence="3" key="1">
    <citation type="submission" date="2022-10" db="EMBL/GenBank/DDBJ databases">
        <authorList>
            <person name="Chen Y."/>
            <person name="Dougan E. K."/>
            <person name="Chan C."/>
            <person name="Rhodes N."/>
            <person name="Thang M."/>
        </authorList>
    </citation>
    <scope>NUCLEOTIDE SEQUENCE</scope>
</reference>
<dbReference type="Gene3D" id="3.30.470.20">
    <property type="entry name" value="ATP-grasp fold, B domain"/>
    <property type="match status" value="1"/>
</dbReference>
<dbReference type="GO" id="GO:0005737">
    <property type="term" value="C:cytoplasm"/>
    <property type="evidence" value="ECO:0007669"/>
    <property type="project" value="TreeGrafter"/>
</dbReference>
<dbReference type="OrthoDB" id="408359at2759"/>
<evidence type="ECO:0000259" key="2">
    <source>
        <dbReference type="PROSITE" id="PS50975"/>
    </source>
</evidence>
<feature type="domain" description="ATP-grasp" evidence="2">
    <location>
        <begin position="113"/>
        <end position="310"/>
    </location>
</feature>
<comment type="caution">
    <text evidence="3">The sequence shown here is derived from an EMBL/GenBank/DDBJ whole genome shotgun (WGS) entry which is preliminary data.</text>
</comment>
<dbReference type="InterPro" id="IPR013815">
    <property type="entry name" value="ATP_grasp_subdomain_1"/>
</dbReference>
<dbReference type="Proteomes" id="UP001152797">
    <property type="component" value="Unassembled WGS sequence"/>
</dbReference>
<dbReference type="GO" id="GO:0005524">
    <property type="term" value="F:ATP binding"/>
    <property type="evidence" value="ECO:0007669"/>
    <property type="project" value="UniProtKB-UniRule"/>
</dbReference>
<dbReference type="EMBL" id="CAMXCT020000807">
    <property type="protein sequence ID" value="CAL1136857.1"/>
    <property type="molecule type" value="Genomic_DNA"/>
</dbReference>
<dbReference type="GO" id="GO:0016879">
    <property type="term" value="F:ligase activity, forming carbon-nitrogen bonds"/>
    <property type="evidence" value="ECO:0007669"/>
    <property type="project" value="TreeGrafter"/>
</dbReference>
<dbReference type="SUPFAM" id="SSF56059">
    <property type="entry name" value="Glutathione synthetase ATP-binding domain-like"/>
    <property type="match status" value="1"/>
</dbReference>
<dbReference type="InterPro" id="IPR036412">
    <property type="entry name" value="HAD-like_sf"/>
</dbReference>
<dbReference type="AlphaFoldDB" id="A0A9P1FR66"/>
<evidence type="ECO:0000256" key="1">
    <source>
        <dbReference type="PROSITE-ProRule" id="PRU00409"/>
    </source>
</evidence>
<dbReference type="PANTHER" id="PTHR21621:SF0">
    <property type="entry name" value="BETA-CITRYLGLUTAMATE SYNTHASE B-RELATED"/>
    <property type="match status" value="1"/>
</dbReference>
<dbReference type="EMBL" id="CAMXCT030000807">
    <property type="protein sequence ID" value="CAL4770794.1"/>
    <property type="molecule type" value="Genomic_DNA"/>
</dbReference>
<gene>
    <name evidence="3" type="ORF">C1SCF055_LOCUS11091</name>
</gene>